<dbReference type="GO" id="GO:1990130">
    <property type="term" value="C:GATOR1 complex"/>
    <property type="evidence" value="ECO:0007669"/>
    <property type="project" value="TreeGrafter"/>
</dbReference>
<dbReference type="PANTHER" id="PTHR12991">
    <property type="entry name" value="NITROGEN PERMEASE REGULATOR 2/TUMOR SUPPRESSOR CANDIDATE 4"/>
    <property type="match status" value="1"/>
</dbReference>
<feature type="region of interest" description="Disordered" evidence="2">
    <location>
        <begin position="383"/>
        <end position="462"/>
    </location>
</feature>
<dbReference type="AlphaFoldDB" id="A0A1G4ISG5"/>
<dbReference type="Pfam" id="PF06218">
    <property type="entry name" value="NPR2"/>
    <property type="match status" value="1"/>
</dbReference>
<sequence>MFIARDYLSICCKIPFSVCQHTLTAFKSSIRENSMPNTHMDGFVLAHCVFYSVFHPTEGTKVRHEFPPGCLEASDIRFDTIKNYVIPKAQLCNKLLTLKYGSYRIVCYPVNVVAPYYARNSFSFDFVFVFPYDCATSPYEPAIERLGKMFAVLEEQSQILSKAENSSVYFQLKARDTHKHSTTEIVKETEAPGPLKLGGDVQSQGQGYAFEKYQEILKDLESSKQRLAIDDLIAKIFQDLNNYSECLIPIDSGNSVDIKLFPPLSPPNSSLSFEDVPISTVNLAKLIDASWDPTMLRIVPYIDGINSIAKIARLSDSYVGLVTECIKHFIYYNCVILADIFQFSNIYAPTSEINRFLSDSSLAAECQTYVTFRDSTQISSLPFEQRLAPPNQNNPRTRNSSGTLDTLRKGRTYTTRDGSFTSATTSSVNVYQNTPQSHNSSLPYHSATDAGHSQSEGGEHGEGMWPLPSQSCLFDMYRSLSQGQTVKEWYRIHFEKMRSARIDVRRFITFGVIHGLLYRCYSYPVLKNVGFLEVVKSLNAHKDSKASGSELTSKDRDPLNSILSSADIGVGLEKSKAQLRKGKRQNMLAADAAEEVLNDVYRKLALNESQLDPSSTGNPMSKLFGKGFNRSSGDISTKGSLSSAGSDARNKVAFDITRSMTPGSADERRKNEMNQSIATRRNEELILLKSVRDVENFDKICTRLEKDREEVESMLRDLGPYNVLHT</sequence>
<protein>
    <submittedName>
        <fullName evidence="3">LANO_0A06788g1_1</fullName>
    </submittedName>
</protein>
<dbReference type="GO" id="GO:0005096">
    <property type="term" value="F:GTPase activator activity"/>
    <property type="evidence" value="ECO:0007669"/>
    <property type="project" value="TreeGrafter"/>
</dbReference>
<dbReference type="GO" id="GO:0010508">
    <property type="term" value="P:positive regulation of autophagy"/>
    <property type="evidence" value="ECO:0007669"/>
    <property type="project" value="TreeGrafter"/>
</dbReference>
<dbReference type="Proteomes" id="UP000189911">
    <property type="component" value="Chromosome A"/>
</dbReference>
<evidence type="ECO:0000313" key="3">
    <source>
        <dbReference type="EMBL" id="SCU79583.1"/>
    </source>
</evidence>
<feature type="compositionally biased region" description="Polar residues" evidence="2">
    <location>
        <begin position="390"/>
        <end position="404"/>
    </location>
</feature>
<evidence type="ECO:0000313" key="4">
    <source>
        <dbReference type="Proteomes" id="UP000189911"/>
    </source>
</evidence>
<dbReference type="InterPro" id="IPR009348">
    <property type="entry name" value="NPR2-like"/>
</dbReference>
<dbReference type="OrthoDB" id="338854at2759"/>
<accession>A0A1G4ISG5</accession>
<evidence type="ECO:0000256" key="1">
    <source>
        <dbReference type="ARBA" id="ARBA00008433"/>
    </source>
</evidence>
<keyword evidence="4" id="KW-1185">Reference proteome</keyword>
<evidence type="ECO:0000256" key="2">
    <source>
        <dbReference type="SAM" id="MobiDB-lite"/>
    </source>
</evidence>
<gene>
    <name evidence="3" type="ORF">LANO_0A06788G</name>
</gene>
<comment type="similarity">
    <text evidence="1">Belongs to the NPR2 family.</text>
</comment>
<reference evidence="4" key="1">
    <citation type="submission" date="2016-03" db="EMBL/GenBank/DDBJ databases">
        <authorList>
            <person name="Devillers Hugo."/>
        </authorList>
    </citation>
    <scope>NUCLEOTIDE SEQUENCE [LARGE SCALE GENOMIC DNA]</scope>
</reference>
<organism evidence="3 4">
    <name type="scientific">Lachancea nothofagi CBS 11611</name>
    <dbReference type="NCBI Taxonomy" id="1266666"/>
    <lineage>
        <taxon>Eukaryota</taxon>
        <taxon>Fungi</taxon>
        <taxon>Dikarya</taxon>
        <taxon>Ascomycota</taxon>
        <taxon>Saccharomycotina</taxon>
        <taxon>Saccharomycetes</taxon>
        <taxon>Saccharomycetales</taxon>
        <taxon>Saccharomycetaceae</taxon>
        <taxon>Lachancea</taxon>
    </lineage>
</organism>
<dbReference type="EMBL" id="LT598449">
    <property type="protein sequence ID" value="SCU79583.1"/>
    <property type="molecule type" value="Genomic_DNA"/>
</dbReference>
<feature type="compositionally biased region" description="Polar residues" evidence="2">
    <location>
        <begin position="412"/>
        <end position="443"/>
    </location>
</feature>
<proteinExistence type="inferred from homology"/>
<dbReference type="PANTHER" id="PTHR12991:SF10">
    <property type="entry name" value="GATOR COMPLEX PROTEIN NPRL2"/>
    <property type="match status" value="1"/>
</dbReference>
<dbReference type="GO" id="GO:0005774">
    <property type="term" value="C:vacuolar membrane"/>
    <property type="evidence" value="ECO:0007669"/>
    <property type="project" value="TreeGrafter"/>
</dbReference>
<dbReference type="GO" id="GO:1904262">
    <property type="term" value="P:negative regulation of TORC1 signaling"/>
    <property type="evidence" value="ECO:0007669"/>
    <property type="project" value="TreeGrafter"/>
</dbReference>
<name>A0A1G4ISG5_9SACH</name>